<dbReference type="Gene3D" id="3.60.120.10">
    <property type="entry name" value="Anthranilate synthase"/>
    <property type="match status" value="1"/>
</dbReference>
<name>A0A2H1EBA1_9FLAO</name>
<dbReference type="RefSeq" id="WP_100211525.1">
    <property type="nucleotide sequence ID" value="NZ_CP138495.1"/>
</dbReference>
<sequence length="354" mass="40374">MNIFKHITTAYQKQLPFVVYRKPSSERIAGFFQKTDELHFANDYTEEGFVFAPFNNTEQSILIPKKKADYIEETIVVNLENTSIKSVDTVTKSTLAAQKKHVDLVHKGIKAIHKNEFKKVVLSRKESISLSNTDFINIYQKLLHTYPLAMVYVWFHPKIGLWLGATPETLLKIKGNTFETMSLAGTQLYKETLDVTWSQKEIDEQQFVTDYIIEKLQEKEIPITASSPTTVQAGSLVHLCTKITGTFHFKNTELINALHPTPAVCGLPKKRAKTFILEQENYHRSFYTGFLGELNLKPNHATIKESDLYVNLRCMQLKNAEAHIFIGGGITKDSSPEKEWQETVSKANVMKKVL</sequence>
<dbReference type="InterPro" id="IPR015890">
    <property type="entry name" value="Chorismate_C"/>
</dbReference>
<protein>
    <recommendedName>
        <fullName evidence="3">isochorismate synthase</fullName>
        <ecNumber evidence="3">5.4.4.2</ecNumber>
    </recommendedName>
    <alternativeName>
        <fullName evidence="5">Isochorismate mutase</fullName>
    </alternativeName>
</protein>
<dbReference type="InterPro" id="IPR004561">
    <property type="entry name" value="IsoChor_synthase"/>
</dbReference>
<dbReference type="EC" id="5.4.4.2" evidence="3"/>
<dbReference type="KEGG" id="tmar:MARIT_2276"/>
<dbReference type="AlphaFoldDB" id="A0A2H1EBA1"/>
<keyword evidence="4 7" id="KW-0413">Isomerase</keyword>
<evidence type="ECO:0000313" key="7">
    <source>
        <dbReference type="EMBL" id="SFZ83836.1"/>
    </source>
</evidence>
<keyword evidence="8" id="KW-1185">Reference proteome</keyword>
<organism evidence="7 8">
    <name type="scientific">Tenacibaculum maritimum NCIMB 2154</name>
    <dbReference type="NCBI Taxonomy" id="1349785"/>
    <lineage>
        <taxon>Bacteria</taxon>
        <taxon>Pseudomonadati</taxon>
        <taxon>Bacteroidota</taxon>
        <taxon>Flavobacteriia</taxon>
        <taxon>Flavobacteriales</taxon>
        <taxon>Flavobacteriaceae</taxon>
        <taxon>Tenacibaculum</taxon>
    </lineage>
</organism>
<dbReference type="OrthoDB" id="9806579at2"/>
<comment type="catalytic activity">
    <reaction evidence="1">
        <text>chorismate = isochorismate</text>
        <dbReference type="Rhea" id="RHEA:18985"/>
        <dbReference type="ChEBI" id="CHEBI:29748"/>
        <dbReference type="ChEBI" id="CHEBI:29780"/>
        <dbReference type="EC" id="5.4.4.2"/>
    </reaction>
</comment>
<evidence type="ECO:0000256" key="5">
    <source>
        <dbReference type="ARBA" id="ARBA00041564"/>
    </source>
</evidence>
<evidence type="ECO:0000256" key="4">
    <source>
        <dbReference type="ARBA" id="ARBA00023235"/>
    </source>
</evidence>
<dbReference type="GO" id="GO:0008909">
    <property type="term" value="F:isochorismate synthase activity"/>
    <property type="evidence" value="ECO:0007669"/>
    <property type="project" value="UniProtKB-EC"/>
</dbReference>
<dbReference type="Proteomes" id="UP000231564">
    <property type="component" value="Chromosome MARIT"/>
</dbReference>
<evidence type="ECO:0000256" key="1">
    <source>
        <dbReference type="ARBA" id="ARBA00000799"/>
    </source>
</evidence>
<dbReference type="STRING" id="1349785.GCA_000509405_00494"/>
<evidence type="ECO:0000259" key="6">
    <source>
        <dbReference type="Pfam" id="PF00425"/>
    </source>
</evidence>
<dbReference type="NCBIfam" id="TIGR00543">
    <property type="entry name" value="isochor_syn"/>
    <property type="match status" value="1"/>
</dbReference>
<gene>
    <name evidence="7" type="primary">menF</name>
    <name evidence="7" type="ORF">MARIT_2276</name>
</gene>
<evidence type="ECO:0000313" key="8">
    <source>
        <dbReference type="Proteomes" id="UP000231564"/>
    </source>
</evidence>
<proteinExistence type="inferred from homology"/>
<dbReference type="Pfam" id="PF00425">
    <property type="entry name" value="Chorismate_bind"/>
    <property type="match status" value="1"/>
</dbReference>
<dbReference type="PANTHER" id="PTHR42839:SF2">
    <property type="entry name" value="ISOCHORISMATE SYNTHASE ENTC"/>
    <property type="match status" value="1"/>
</dbReference>
<dbReference type="InterPro" id="IPR005801">
    <property type="entry name" value="ADC_synthase"/>
</dbReference>
<accession>A0A2H1EBA1</accession>
<evidence type="ECO:0000256" key="3">
    <source>
        <dbReference type="ARBA" id="ARBA00012824"/>
    </source>
</evidence>
<reference evidence="7 8" key="1">
    <citation type="submission" date="2016-11" db="EMBL/GenBank/DDBJ databases">
        <authorList>
            <person name="Jaros S."/>
            <person name="Januszkiewicz K."/>
            <person name="Wedrychowicz H."/>
        </authorList>
    </citation>
    <scope>NUCLEOTIDE SEQUENCE [LARGE SCALE GENOMIC DNA]</scope>
    <source>
        <strain evidence="7">NCIMB 2154T</strain>
    </source>
</reference>
<dbReference type="SUPFAM" id="SSF56322">
    <property type="entry name" value="ADC synthase"/>
    <property type="match status" value="1"/>
</dbReference>
<comment type="similarity">
    <text evidence="2">Belongs to the isochorismate synthase family.</text>
</comment>
<dbReference type="PANTHER" id="PTHR42839">
    <property type="entry name" value="ISOCHORISMATE SYNTHASE ENTC"/>
    <property type="match status" value="1"/>
</dbReference>
<evidence type="ECO:0000256" key="2">
    <source>
        <dbReference type="ARBA" id="ARBA00005297"/>
    </source>
</evidence>
<dbReference type="EMBL" id="LT634361">
    <property type="protein sequence ID" value="SFZ83836.1"/>
    <property type="molecule type" value="Genomic_DNA"/>
</dbReference>
<feature type="domain" description="Chorismate-utilising enzyme C-terminal" evidence="6">
    <location>
        <begin position="99"/>
        <end position="346"/>
    </location>
</feature>
<dbReference type="GeneID" id="47723749"/>